<dbReference type="InterPro" id="IPR013106">
    <property type="entry name" value="Ig_V-set"/>
</dbReference>
<feature type="compositionally biased region" description="Polar residues" evidence="10">
    <location>
        <begin position="337"/>
        <end position="358"/>
    </location>
</feature>
<sequence>MFSHLCFDCALLLLLLLPTRSLELTNVFEVGQNALLPCRYTPASSGDLVPVCWGRGVCPVFQCHDMVLGIGERSVNYRKSSRYHLKGDFRKGDVSLLIENVTPADSGTYCCRIQYPGPMNDGKLTLELVIISAKVTPAPTAQTDRTTAFPRMLTTKEQGSETQTLLTVHDRNQIQGFTLASEFQGSTATTRIHVYIGVGISAGVAVILLVGACILKCAVVSYTQVSGVVGWPVTLPCTYSVTNGAVTSMCWGRGACPTSRCSEQLIWTDGSRVTFQKDMRYKLKGDILQGNVSLTIENGNEADSGLYCCRIEHWGWFNDRKITLSLEVKPAPAEDTSVPTSPRISTSAYPTPAPTQNHKPAEDTSVPTSPRVSTSAYPTPAPTQNHKPVTTSSSSTQQTEIQSTTLQGTRTQPTSSPSLYSCPTDGNGTMTQSSDGLWHNNQTQAFPAQNPWMTTTKGIYIGIFASALVLLAVFVVMLIKKYFYIKKKMQPLSMVSFNTPQTGAPQTANKVRVRAEDNIYIIEDNLYVME</sequence>
<feature type="compositionally biased region" description="Low complexity" evidence="10">
    <location>
        <begin position="364"/>
        <end position="375"/>
    </location>
</feature>
<dbReference type="SUPFAM" id="SSF48726">
    <property type="entry name" value="Immunoglobulin"/>
    <property type="match status" value="2"/>
</dbReference>
<evidence type="ECO:0000256" key="4">
    <source>
        <dbReference type="ARBA" id="ARBA00022989"/>
    </source>
</evidence>
<dbReference type="InterPro" id="IPR003599">
    <property type="entry name" value="Ig_sub"/>
</dbReference>
<dbReference type="GeneTree" id="ENSGT00940000159345"/>
<dbReference type="EMBL" id="AAGW02027273">
    <property type="status" value="NOT_ANNOTATED_CDS"/>
    <property type="molecule type" value="Genomic_DNA"/>
</dbReference>
<dbReference type="FunFam" id="2.60.40.10:FF:000774">
    <property type="entry name" value="Hepatitis A virus cellular receptor 1"/>
    <property type="match status" value="2"/>
</dbReference>
<evidence type="ECO:0000256" key="12">
    <source>
        <dbReference type="SAM" id="SignalP"/>
    </source>
</evidence>
<evidence type="ECO:0000256" key="7">
    <source>
        <dbReference type="ARBA" id="ARBA00023180"/>
    </source>
</evidence>
<evidence type="ECO:0000256" key="5">
    <source>
        <dbReference type="ARBA" id="ARBA00023136"/>
    </source>
</evidence>
<keyword evidence="4 11" id="KW-1133">Transmembrane helix</keyword>
<dbReference type="InterPro" id="IPR013783">
    <property type="entry name" value="Ig-like_fold"/>
</dbReference>
<dbReference type="FunCoup" id="A0A5F9CT83">
    <property type="interactions" value="121"/>
</dbReference>
<feature type="compositionally biased region" description="Low complexity" evidence="10">
    <location>
        <begin position="390"/>
        <end position="407"/>
    </location>
</feature>
<dbReference type="AlphaFoldDB" id="A0A5F9CT83"/>
<feature type="signal peptide" evidence="12">
    <location>
        <begin position="1"/>
        <end position="21"/>
    </location>
</feature>
<dbReference type="Gene3D" id="2.60.40.10">
    <property type="entry name" value="Immunoglobulins"/>
    <property type="match status" value="2"/>
</dbReference>
<evidence type="ECO:0000256" key="6">
    <source>
        <dbReference type="ARBA" id="ARBA00023157"/>
    </source>
</evidence>
<dbReference type="InterPro" id="IPR007110">
    <property type="entry name" value="Ig-like_dom"/>
</dbReference>
<dbReference type="InterPro" id="IPR036179">
    <property type="entry name" value="Ig-like_dom_sf"/>
</dbReference>
<dbReference type="Proteomes" id="UP000001811">
    <property type="component" value="Chromosome 3"/>
</dbReference>
<dbReference type="PANTHER" id="PTHR15498:SF73">
    <property type="entry name" value="HEPATITIS A VIRUS CELLULAR RECEPTOR 2"/>
    <property type="match status" value="1"/>
</dbReference>
<dbReference type="Bgee" id="ENSOCUG00000000575">
    <property type="expression patterns" value="Expressed in blood and 16 other cell types or tissues"/>
</dbReference>
<comment type="similarity">
    <text evidence="9">Belongs to the immunoglobulin superfamily. TIM family.</text>
</comment>
<keyword evidence="3 12" id="KW-0732">Signal</keyword>
<evidence type="ECO:0000256" key="1">
    <source>
        <dbReference type="ARBA" id="ARBA00004479"/>
    </source>
</evidence>
<keyword evidence="2 11" id="KW-0812">Transmembrane</keyword>
<evidence type="ECO:0000313" key="14">
    <source>
        <dbReference type="Ensembl" id="ENSOCUP00000036967.1"/>
    </source>
</evidence>
<keyword evidence="8" id="KW-0393">Immunoglobulin domain</keyword>
<reference evidence="14" key="3">
    <citation type="submission" date="2025-09" db="UniProtKB">
        <authorList>
            <consortium name="Ensembl"/>
        </authorList>
    </citation>
    <scope>IDENTIFICATION</scope>
    <source>
        <strain evidence="14">Thorbecke</strain>
    </source>
</reference>
<dbReference type="SMART" id="SM00409">
    <property type="entry name" value="IG"/>
    <property type="match status" value="2"/>
</dbReference>
<evidence type="ECO:0000256" key="2">
    <source>
        <dbReference type="ARBA" id="ARBA00022692"/>
    </source>
</evidence>
<dbReference type="Ensembl" id="ENSOCUT00000043992.1">
    <property type="protein sequence ID" value="ENSOCUP00000036967.1"/>
    <property type="gene ID" value="ENSOCUG00000000575.4"/>
</dbReference>
<feature type="chain" id="PRO_5023818658" description="Ig-like domain-containing protein" evidence="12">
    <location>
        <begin position="22"/>
        <end position="530"/>
    </location>
</feature>
<keyword evidence="7" id="KW-0325">Glycoprotein</keyword>
<reference evidence="14" key="2">
    <citation type="submission" date="2025-08" db="UniProtKB">
        <authorList>
            <consortium name="Ensembl"/>
        </authorList>
    </citation>
    <scope>IDENTIFICATION</scope>
    <source>
        <strain evidence="14">Thorbecke</strain>
    </source>
</reference>
<evidence type="ECO:0000256" key="9">
    <source>
        <dbReference type="ARBA" id="ARBA00038203"/>
    </source>
</evidence>
<feature type="transmembrane region" description="Helical" evidence="11">
    <location>
        <begin position="459"/>
        <end position="479"/>
    </location>
</feature>
<dbReference type="STRING" id="9986.ENSOCUP00000036967"/>
<keyword evidence="5 11" id="KW-0472">Membrane</keyword>
<evidence type="ECO:0000256" key="10">
    <source>
        <dbReference type="SAM" id="MobiDB-lite"/>
    </source>
</evidence>
<evidence type="ECO:0000259" key="13">
    <source>
        <dbReference type="PROSITE" id="PS50835"/>
    </source>
</evidence>
<dbReference type="GO" id="GO:0016020">
    <property type="term" value="C:membrane"/>
    <property type="evidence" value="ECO:0007669"/>
    <property type="project" value="UniProtKB-SubCell"/>
</dbReference>
<reference evidence="14 15" key="1">
    <citation type="journal article" date="2011" name="Nature">
        <title>A high-resolution map of human evolutionary constraint using 29 mammals.</title>
        <authorList>
            <person name="Lindblad-Toh K."/>
            <person name="Garber M."/>
            <person name="Zuk O."/>
            <person name="Lin M.F."/>
            <person name="Parker B.J."/>
            <person name="Washietl S."/>
            <person name="Kheradpour P."/>
            <person name="Ernst J."/>
            <person name="Jordan G."/>
            <person name="Mauceli E."/>
            <person name="Ward L.D."/>
            <person name="Lowe C.B."/>
            <person name="Holloway A.K."/>
            <person name="Clamp M."/>
            <person name="Gnerre S."/>
            <person name="Alfoldi J."/>
            <person name="Beal K."/>
            <person name="Chang J."/>
            <person name="Clawson H."/>
            <person name="Cuff J."/>
            <person name="Di Palma F."/>
            <person name="Fitzgerald S."/>
            <person name="Flicek P."/>
            <person name="Guttman M."/>
            <person name="Hubisz M.J."/>
            <person name="Jaffe D.B."/>
            <person name="Jungreis I."/>
            <person name="Kent W.J."/>
            <person name="Kostka D."/>
            <person name="Lara M."/>
            <person name="Martins A.L."/>
            <person name="Massingham T."/>
            <person name="Moltke I."/>
            <person name="Raney B.J."/>
            <person name="Rasmussen M.D."/>
            <person name="Robinson J."/>
            <person name="Stark A."/>
            <person name="Vilella A.J."/>
            <person name="Wen J."/>
            <person name="Xie X."/>
            <person name="Zody M.C."/>
            <person name="Baldwin J."/>
            <person name="Bloom T."/>
            <person name="Chin C.W."/>
            <person name="Heiman D."/>
            <person name="Nicol R."/>
            <person name="Nusbaum C."/>
            <person name="Young S."/>
            <person name="Wilkinson J."/>
            <person name="Worley K.C."/>
            <person name="Kovar C.L."/>
            <person name="Muzny D.M."/>
            <person name="Gibbs R.A."/>
            <person name="Cree A."/>
            <person name="Dihn H.H."/>
            <person name="Fowler G."/>
            <person name="Jhangiani S."/>
            <person name="Joshi V."/>
            <person name="Lee S."/>
            <person name="Lewis L.R."/>
            <person name="Nazareth L.V."/>
            <person name="Okwuonu G."/>
            <person name="Santibanez J."/>
            <person name="Warren W.C."/>
            <person name="Mardis E.R."/>
            <person name="Weinstock G.M."/>
            <person name="Wilson R.K."/>
            <person name="Delehaunty K."/>
            <person name="Dooling D."/>
            <person name="Fronik C."/>
            <person name="Fulton L."/>
            <person name="Fulton B."/>
            <person name="Graves T."/>
            <person name="Minx P."/>
            <person name="Sodergren E."/>
            <person name="Birney E."/>
            <person name="Margulies E.H."/>
            <person name="Herrero J."/>
            <person name="Green E.D."/>
            <person name="Haussler D."/>
            <person name="Siepel A."/>
            <person name="Goldman N."/>
            <person name="Pollard K.S."/>
            <person name="Pedersen J.S."/>
            <person name="Lander E.S."/>
            <person name="Kellis M."/>
        </authorList>
    </citation>
    <scope>NUCLEOTIDE SEQUENCE [LARGE SCALE GENOMIC DNA]</scope>
    <source>
        <strain evidence="14 15">Thorbecke inbred</strain>
    </source>
</reference>
<organism evidence="14 15">
    <name type="scientific">Oryctolagus cuniculus</name>
    <name type="common">Rabbit</name>
    <dbReference type="NCBI Taxonomy" id="9986"/>
    <lineage>
        <taxon>Eukaryota</taxon>
        <taxon>Metazoa</taxon>
        <taxon>Chordata</taxon>
        <taxon>Craniata</taxon>
        <taxon>Vertebrata</taxon>
        <taxon>Euteleostomi</taxon>
        <taxon>Mammalia</taxon>
        <taxon>Eutheria</taxon>
        <taxon>Euarchontoglires</taxon>
        <taxon>Glires</taxon>
        <taxon>Lagomorpha</taxon>
        <taxon>Leporidae</taxon>
        <taxon>Oryctolagus</taxon>
    </lineage>
</organism>
<protein>
    <recommendedName>
        <fullName evidence="13">Ig-like domain-containing protein</fullName>
    </recommendedName>
</protein>
<proteinExistence type="inferred from homology"/>
<dbReference type="PANTHER" id="PTHR15498">
    <property type="entry name" value="T-CELL IMMUNOGLOBULIN AND MUCIN DOMAIN CONTAINING TIM"/>
    <property type="match status" value="1"/>
</dbReference>
<name>A0A5F9CT83_RABIT</name>
<evidence type="ECO:0000256" key="8">
    <source>
        <dbReference type="ARBA" id="ARBA00023319"/>
    </source>
</evidence>
<keyword evidence="6" id="KW-1015">Disulfide bond</keyword>
<evidence type="ECO:0000256" key="11">
    <source>
        <dbReference type="SAM" id="Phobius"/>
    </source>
</evidence>
<evidence type="ECO:0000313" key="15">
    <source>
        <dbReference type="Proteomes" id="UP000001811"/>
    </source>
</evidence>
<evidence type="ECO:0000256" key="3">
    <source>
        <dbReference type="ARBA" id="ARBA00022729"/>
    </source>
</evidence>
<feature type="region of interest" description="Disordered" evidence="10">
    <location>
        <begin position="331"/>
        <end position="423"/>
    </location>
</feature>
<dbReference type="PROSITE" id="PS50835">
    <property type="entry name" value="IG_LIKE"/>
    <property type="match status" value="2"/>
</dbReference>
<dbReference type="InParanoid" id="A0A5F9CT83"/>
<dbReference type="GO" id="GO:0006357">
    <property type="term" value="P:regulation of transcription by RNA polymerase II"/>
    <property type="evidence" value="ECO:0007669"/>
    <property type="project" value="TreeGrafter"/>
</dbReference>
<accession>A0A5F9CT83</accession>
<dbReference type="InterPro" id="IPR051669">
    <property type="entry name" value="Immune_Mod/Transcr_Coactivator"/>
</dbReference>
<comment type="subcellular location">
    <subcellularLocation>
        <location evidence="1">Membrane</location>
        <topology evidence="1">Single-pass type I membrane protein</topology>
    </subcellularLocation>
</comment>
<dbReference type="EMBL" id="AAGW02027274">
    <property type="status" value="NOT_ANNOTATED_CDS"/>
    <property type="molecule type" value="Genomic_DNA"/>
</dbReference>
<dbReference type="SMR" id="A0A5F9CT83"/>
<feature type="domain" description="Ig-like" evidence="13">
    <location>
        <begin position="230"/>
        <end position="329"/>
    </location>
</feature>
<dbReference type="Pfam" id="PF07686">
    <property type="entry name" value="V-set"/>
    <property type="match status" value="2"/>
</dbReference>
<feature type="compositionally biased region" description="Polar residues" evidence="10">
    <location>
        <begin position="408"/>
        <end position="423"/>
    </location>
</feature>
<gene>
    <name evidence="14" type="primary">HAVCR2</name>
</gene>
<keyword evidence="15" id="KW-1185">Reference proteome</keyword>
<feature type="domain" description="Ig-like" evidence="13">
    <location>
        <begin position="18"/>
        <end position="125"/>
    </location>
</feature>
<dbReference type="GO" id="GO:0016592">
    <property type="term" value="C:mediator complex"/>
    <property type="evidence" value="ECO:0007669"/>
    <property type="project" value="TreeGrafter"/>
</dbReference>